<name>A0A0G0YMR9_UNCKA</name>
<reference evidence="1 2" key="1">
    <citation type="journal article" date="2015" name="Nature">
        <title>rRNA introns, odd ribosomes, and small enigmatic genomes across a large radiation of phyla.</title>
        <authorList>
            <person name="Brown C.T."/>
            <person name="Hug L.A."/>
            <person name="Thomas B.C."/>
            <person name="Sharon I."/>
            <person name="Castelle C.J."/>
            <person name="Singh A."/>
            <person name="Wilkins M.J."/>
            <person name="Williams K.H."/>
            <person name="Banfield J.F."/>
        </authorList>
    </citation>
    <scope>NUCLEOTIDE SEQUENCE [LARGE SCALE GENOMIC DNA]</scope>
</reference>
<sequence length="72" mass="8007">MSVYDGDIFPFGFCDVNIATAVVKEYIDLFPYDDYVPEIEKCCDESGFSVIVNVPMNKYDDFDVAFSVVAGG</sequence>
<evidence type="ECO:0000313" key="2">
    <source>
        <dbReference type="Proteomes" id="UP000033847"/>
    </source>
</evidence>
<accession>A0A0G0YMR9</accession>
<proteinExistence type="predicted"/>
<comment type="caution">
    <text evidence="1">The sequence shown here is derived from an EMBL/GenBank/DDBJ whole genome shotgun (WGS) entry which is preliminary data.</text>
</comment>
<organism evidence="1 2">
    <name type="scientific">candidate division WWE3 bacterium GW2011_GWF1_42_14</name>
    <dbReference type="NCBI Taxonomy" id="1619138"/>
    <lineage>
        <taxon>Bacteria</taxon>
        <taxon>Katanobacteria</taxon>
    </lineage>
</organism>
<evidence type="ECO:0000313" key="1">
    <source>
        <dbReference type="EMBL" id="KKS38072.1"/>
    </source>
</evidence>
<dbReference type="Proteomes" id="UP000033847">
    <property type="component" value="Unassembled WGS sequence"/>
</dbReference>
<dbReference type="AlphaFoldDB" id="A0A0G0YMR9"/>
<gene>
    <name evidence="1" type="ORF">UV00_C0009G0021</name>
</gene>
<dbReference type="EMBL" id="LCCU01000009">
    <property type="protein sequence ID" value="KKS38072.1"/>
    <property type="molecule type" value="Genomic_DNA"/>
</dbReference>
<protein>
    <submittedName>
        <fullName evidence="1">Uncharacterized protein</fullName>
    </submittedName>
</protein>